<evidence type="ECO:0000313" key="2">
    <source>
        <dbReference type="EMBL" id="MBB6544616.1"/>
    </source>
</evidence>
<gene>
    <name evidence="2" type="ORF">HNQ55_003149</name>
</gene>
<name>A0A7X0NJM3_9GAMM</name>
<accession>A0A7X0NJM3</accession>
<dbReference type="AlphaFoldDB" id="A0A7X0NJM3"/>
<evidence type="ECO:0008006" key="4">
    <source>
        <dbReference type="Google" id="ProtNLM"/>
    </source>
</evidence>
<organism evidence="2 3">
    <name type="scientific">Thalassotalea piscium</name>
    <dbReference type="NCBI Taxonomy" id="1230533"/>
    <lineage>
        <taxon>Bacteria</taxon>
        <taxon>Pseudomonadati</taxon>
        <taxon>Pseudomonadota</taxon>
        <taxon>Gammaproteobacteria</taxon>
        <taxon>Alteromonadales</taxon>
        <taxon>Colwelliaceae</taxon>
        <taxon>Thalassotalea</taxon>
    </lineage>
</organism>
<sequence>MYKLLSIITVLIFLPLSHAVAQEIDPTRPLFGESQASSNKVTQAIELQSIINNGQQLTVVINGRLLKVGDKIEQYQLKKINKNSVVLSSTDKHLELSLFSPIVAKSQ</sequence>
<reference evidence="2 3" key="1">
    <citation type="submission" date="2020-08" db="EMBL/GenBank/DDBJ databases">
        <title>Genomic Encyclopedia of Type Strains, Phase IV (KMG-IV): sequencing the most valuable type-strain genomes for metagenomic binning, comparative biology and taxonomic classification.</title>
        <authorList>
            <person name="Goeker M."/>
        </authorList>
    </citation>
    <scope>NUCLEOTIDE SEQUENCE [LARGE SCALE GENOMIC DNA]</scope>
    <source>
        <strain evidence="2 3">DSM 26287</strain>
    </source>
</reference>
<evidence type="ECO:0000313" key="3">
    <source>
        <dbReference type="Proteomes" id="UP000537141"/>
    </source>
</evidence>
<feature type="chain" id="PRO_5030878183" description="MSHA biogenesis protein MshK" evidence="1">
    <location>
        <begin position="22"/>
        <end position="107"/>
    </location>
</feature>
<comment type="caution">
    <text evidence="2">The sequence shown here is derived from an EMBL/GenBank/DDBJ whole genome shotgun (WGS) entry which is preliminary data.</text>
</comment>
<dbReference type="EMBL" id="JACHHU010000033">
    <property type="protein sequence ID" value="MBB6544616.1"/>
    <property type="molecule type" value="Genomic_DNA"/>
</dbReference>
<keyword evidence="3" id="KW-1185">Reference proteome</keyword>
<dbReference type="Proteomes" id="UP000537141">
    <property type="component" value="Unassembled WGS sequence"/>
</dbReference>
<dbReference type="RefSeq" id="WP_184425888.1">
    <property type="nucleotide sequence ID" value="NZ_AP027362.1"/>
</dbReference>
<evidence type="ECO:0000256" key="1">
    <source>
        <dbReference type="SAM" id="SignalP"/>
    </source>
</evidence>
<proteinExistence type="predicted"/>
<protein>
    <recommendedName>
        <fullName evidence="4">MSHA biogenesis protein MshK</fullName>
    </recommendedName>
</protein>
<feature type="signal peptide" evidence="1">
    <location>
        <begin position="1"/>
        <end position="21"/>
    </location>
</feature>
<keyword evidence="1" id="KW-0732">Signal</keyword>